<comment type="caution">
    <text evidence="4">The sequence shown here is derived from an EMBL/GenBank/DDBJ whole genome shotgun (WGS) entry which is preliminary data.</text>
</comment>
<keyword evidence="5" id="KW-1185">Reference proteome</keyword>
<feature type="domain" description="DUF5723" evidence="3">
    <location>
        <begin position="52"/>
        <end position="394"/>
    </location>
</feature>
<evidence type="ECO:0000313" key="4">
    <source>
        <dbReference type="EMBL" id="MBK0381818.1"/>
    </source>
</evidence>
<gene>
    <name evidence="4" type="ORF">I5M32_02495</name>
</gene>
<sequence>MKKSSCLIFIMLFTFKTFAQSFSLSHSGTQYDSFENPVEQSFDKDLSRKYALNLLPSFSVFGNFNGEAQTAFKKYLFTQRLGASNFGNYTNTNNLVYGTDLYLFMFKIFKTTNYNRELGFSLKFKDEGNVRISNGTFVLLDDFRNFNENSYTNILNNKGTNQSYYQLAINYRENYDERWGFGAKFSILNGATYSKISINSSKLSIDSDTSYTANLQGQYRSSFGNDKFTYSKLFPNFKNLGAAISAGASYTSKKGLYLSLNIKDLGFIHWSKKSSIYDFADDITVNDADKPGTNSTFFSNFGKIINATERKKGFNSVIDSRTTFTVSKDFDFYRATFVLNKSFFNNEGQIAIINNLRKNAFNISINPVYDFISKWNLGSQLMIKSPNAEFYVGSEQVFPTYYFTKGFITQNENIGNGSPRAAFYIGLNVKFGKKMQDMGNADYIPGLNDKETGFVYKMGKKELRKAQKENKAIEKRARKNDKRNRRR</sequence>
<keyword evidence="2" id="KW-0732">Signal</keyword>
<protein>
    <recommendedName>
        <fullName evidence="3">DUF5723 domain-containing protein</fullName>
    </recommendedName>
</protein>
<feature type="chain" id="PRO_5045557987" description="DUF5723 domain-containing protein" evidence="2">
    <location>
        <begin position="20"/>
        <end position="487"/>
    </location>
</feature>
<evidence type="ECO:0000313" key="5">
    <source>
        <dbReference type="Proteomes" id="UP000660024"/>
    </source>
</evidence>
<proteinExistence type="predicted"/>
<dbReference type="InterPro" id="IPR043781">
    <property type="entry name" value="DUF5723"/>
</dbReference>
<name>A0ABS1BG27_9SPHI</name>
<dbReference type="EMBL" id="JAEHFY010000003">
    <property type="protein sequence ID" value="MBK0381818.1"/>
    <property type="molecule type" value="Genomic_DNA"/>
</dbReference>
<dbReference type="RefSeq" id="WP_200584603.1">
    <property type="nucleotide sequence ID" value="NZ_JAEHFY010000003.1"/>
</dbReference>
<evidence type="ECO:0000256" key="1">
    <source>
        <dbReference type="SAM" id="MobiDB-lite"/>
    </source>
</evidence>
<evidence type="ECO:0000256" key="2">
    <source>
        <dbReference type="SAM" id="SignalP"/>
    </source>
</evidence>
<dbReference type="Pfam" id="PF18990">
    <property type="entry name" value="DUF5723"/>
    <property type="match status" value="1"/>
</dbReference>
<feature type="signal peptide" evidence="2">
    <location>
        <begin position="1"/>
        <end position="19"/>
    </location>
</feature>
<reference evidence="4 5" key="1">
    <citation type="submission" date="2020-12" db="EMBL/GenBank/DDBJ databases">
        <title>Bacterial novel species Pedobacter sp. SD-b isolated from soil.</title>
        <authorList>
            <person name="Jung H.-Y."/>
        </authorList>
    </citation>
    <scope>NUCLEOTIDE SEQUENCE [LARGE SCALE GENOMIC DNA]</scope>
    <source>
        <strain evidence="4 5">SD-b</strain>
    </source>
</reference>
<accession>A0ABS1BG27</accession>
<evidence type="ECO:0000259" key="3">
    <source>
        <dbReference type="Pfam" id="PF18990"/>
    </source>
</evidence>
<feature type="compositionally biased region" description="Basic residues" evidence="1">
    <location>
        <begin position="476"/>
        <end position="487"/>
    </location>
</feature>
<organism evidence="4 5">
    <name type="scientific">Pedobacter segetis</name>
    <dbReference type="NCBI Taxonomy" id="2793069"/>
    <lineage>
        <taxon>Bacteria</taxon>
        <taxon>Pseudomonadati</taxon>
        <taxon>Bacteroidota</taxon>
        <taxon>Sphingobacteriia</taxon>
        <taxon>Sphingobacteriales</taxon>
        <taxon>Sphingobacteriaceae</taxon>
        <taxon>Pedobacter</taxon>
    </lineage>
</organism>
<dbReference type="Proteomes" id="UP000660024">
    <property type="component" value="Unassembled WGS sequence"/>
</dbReference>
<feature type="region of interest" description="Disordered" evidence="1">
    <location>
        <begin position="466"/>
        <end position="487"/>
    </location>
</feature>
<feature type="compositionally biased region" description="Basic and acidic residues" evidence="1">
    <location>
        <begin position="466"/>
        <end position="475"/>
    </location>
</feature>